<dbReference type="PANTHER" id="PTHR33490">
    <property type="entry name" value="BLR5614 PROTEIN-RELATED"/>
    <property type="match status" value="1"/>
</dbReference>
<feature type="domain" description="Transglutaminase-like" evidence="1">
    <location>
        <begin position="36"/>
        <end position="133"/>
    </location>
</feature>
<comment type="caution">
    <text evidence="2">The sequence shown here is derived from an EMBL/GenBank/DDBJ whole genome shotgun (WGS) entry which is preliminary data.</text>
</comment>
<dbReference type="Gene3D" id="3.10.620.30">
    <property type="match status" value="1"/>
</dbReference>
<protein>
    <submittedName>
        <fullName evidence="2">Transglutaminase family protein</fullName>
    </submittedName>
</protein>
<evidence type="ECO:0000313" key="3">
    <source>
        <dbReference type="Proteomes" id="UP001246372"/>
    </source>
</evidence>
<dbReference type="RefSeq" id="WP_315649734.1">
    <property type="nucleotide sequence ID" value="NZ_JAVXZY010000002.1"/>
</dbReference>
<keyword evidence="3" id="KW-1185">Reference proteome</keyword>
<sequence>MRTDSTDPLLASTPLLDLQHPAIQGLIQHRGWHDLSDAEQIGAAYDFVRNEIRFGYNRRDETPASVVLAEGMGQCNTKAILLMALLRALGRRCVLHGFTIDKDLQRGAVPPWAWPLAPQRIVHSWVEVELDGQRLELEGFILDQAYLAALQKRFPLQQRFCGYGAATPDLQNPDVAWSGRSTYIQRDGIAEDFGCYDSPDDFFALHRQALGPIRQSLYEHFIRHRMNARVATIRSGGRVGDAGSNGLSAPPARS</sequence>
<gene>
    <name evidence="2" type="ORF">RQP53_08190</name>
</gene>
<dbReference type="InterPro" id="IPR038765">
    <property type="entry name" value="Papain-like_cys_pep_sf"/>
</dbReference>
<accession>A0ABU3P9J2</accession>
<name>A0ABU3P9J2_9BURK</name>
<dbReference type="EMBL" id="JAVXZY010000002">
    <property type="protein sequence ID" value="MDT8999244.1"/>
    <property type="molecule type" value="Genomic_DNA"/>
</dbReference>
<proteinExistence type="predicted"/>
<evidence type="ECO:0000259" key="1">
    <source>
        <dbReference type="Pfam" id="PF01841"/>
    </source>
</evidence>
<dbReference type="InterPro" id="IPR002931">
    <property type="entry name" value="Transglutaminase-like"/>
</dbReference>
<dbReference type="Proteomes" id="UP001246372">
    <property type="component" value="Unassembled WGS sequence"/>
</dbReference>
<reference evidence="2" key="1">
    <citation type="submission" date="2023-09" db="EMBL/GenBank/DDBJ databases">
        <title>Paucibacter sp. APW11 Genome sequencing and assembly.</title>
        <authorList>
            <person name="Kim I."/>
        </authorList>
    </citation>
    <scope>NUCLEOTIDE SEQUENCE</scope>
    <source>
        <strain evidence="2">APW11</strain>
    </source>
</reference>
<organism evidence="2 3">
    <name type="scientific">Roseateles aquae</name>
    <dbReference type="NCBI Taxonomy" id="3077235"/>
    <lineage>
        <taxon>Bacteria</taxon>
        <taxon>Pseudomonadati</taxon>
        <taxon>Pseudomonadota</taxon>
        <taxon>Betaproteobacteria</taxon>
        <taxon>Burkholderiales</taxon>
        <taxon>Sphaerotilaceae</taxon>
        <taxon>Roseateles</taxon>
    </lineage>
</organism>
<dbReference type="SUPFAM" id="SSF54001">
    <property type="entry name" value="Cysteine proteinases"/>
    <property type="match status" value="1"/>
</dbReference>
<dbReference type="Pfam" id="PF01841">
    <property type="entry name" value="Transglut_core"/>
    <property type="match status" value="1"/>
</dbReference>
<evidence type="ECO:0000313" key="2">
    <source>
        <dbReference type="EMBL" id="MDT8999244.1"/>
    </source>
</evidence>